<keyword evidence="3 11" id="KW-0812">Transmembrane</keyword>
<proteinExistence type="inferred from homology"/>
<evidence type="ECO:0000256" key="5">
    <source>
        <dbReference type="ARBA" id="ARBA00023040"/>
    </source>
</evidence>
<keyword evidence="5 11" id="KW-0297">G-protein coupled receptor</keyword>
<comment type="subcellular location">
    <subcellularLocation>
        <location evidence="1">Membrane</location>
        <topology evidence="1">Multi-pass membrane protein</topology>
    </subcellularLocation>
</comment>
<evidence type="ECO:0000256" key="7">
    <source>
        <dbReference type="ARBA" id="ARBA00023170"/>
    </source>
</evidence>
<reference evidence="15 16" key="1">
    <citation type="submission" date="2024-05" db="EMBL/GenBank/DDBJ databases">
        <title>Culex pipiens pipiens assembly and annotation.</title>
        <authorList>
            <person name="Alout H."/>
            <person name="Durand T."/>
        </authorList>
    </citation>
    <scope>NUCLEOTIDE SEQUENCE [LARGE SCALE GENOMIC DNA]</scope>
    <source>
        <strain evidence="15">HA-2024</strain>
        <tissue evidence="15">Whole body</tissue>
    </source>
</reference>
<dbReference type="InterPro" id="IPR000276">
    <property type="entry name" value="GPCR_Rhodpsn"/>
</dbReference>
<protein>
    <recommendedName>
        <fullName evidence="14">G-protein coupled receptors family 1 profile domain-containing protein</fullName>
    </recommendedName>
</protein>
<feature type="transmembrane region" description="Helical" evidence="13">
    <location>
        <begin position="193"/>
        <end position="214"/>
    </location>
</feature>
<comment type="similarity">
    <text evidence="2 11">Belongs to the G-protein coupled receptor 1 family.</text>
</comment>
<dbReference type="PANTHER" id="PTHR24240">
    <property type="entry name" value="OPSIN"/>
    <property type="match status" value="1"/>
</dbReference>
<dbReference type="SUPFAM" id="SSF81321">
    <property type="entry name" value="Family A G protein-coupled receptor-like"/>
    <property type="match status" value="1"/>
</dbReference>
<dbReference type="Pfam" id="PF00001">
    <property type="entry name" value="7tm_1"/>
    <property type="match status" value="1"/>
</dbReference>
<dbReference type="GO" id="GO:0004930">
    <property type="term" value="F:G protein-coupled receptor activity"/>
    <property type="evidence" value="ECO:0007669"/>
    <property type="project" value="UniProtKB-KW"/>
</dbReference>
<feature type="transmembrane region" description="Helical" evidence="13">
    <location>
        <begin position="76"/>
        <end position="104"/>
    </location>
</feature>
<evidence type="ECO:0000256" key="12">
    <source>
        <dbReference type="SAM" id="MobiDB-lite"/>
    </source>
</evidence>
<dbReference type="InterPro" id="IPR050125">
    <property type="entry name" value="GPCR_opsins"/>
</dbReference>
<keyword evidence="10" id="KW-0844">Vision</keyword>
<evidence type="ECO:0000256" key="10">
    <source>
        <dbReference type="ARBA" id="ARBA00023305"/>
    </source>
</evidence>
<dbReference type="FunFam" id="1.20.1070.10:FF:000320">
    <property type="entry name" value="Pteropsin4"/>
    <property type="match status" value="1"/>
</dbReference>
<feature type="region of interest" description="Disordered" evidence="12">
    <location>
        <begin position="405"/>
        <end position="449"/>
    </location>
</feature>
<dbReference type="PROSITE" id="PS50262">
    <property type="entry name" value="G_PROTEIN_RECEP_F1_2"/>
    <property type="match status" value="1"/>
</dbReference>
<keyword evidence="16" id="KW-1185">Reference proteome</keyword>
<feature type="transmembrane region" description="Helical" evidence="13">
    <location>
        <begin position="286"/>
        <end position="304"/>
    </location>
</feature>
<evidence type="ECO:0000256" key="9">
    <source>
        <dbReference type="ARBA" id="ARBA00023224"/>
    </source>
</evidence>
<feature type="region of interest" description="Disordered" evidence="12">
    <location>
        <begin position="12"/>
        <end position="36"/>
    </location>
</feature>
<feature type="compositionally biased region" description="Polar residues" evidence="12">
    <location>
        <begin position="428"/>
        <end position="449"/>
    </location>
</feature>
<keyword evidence="10" id="KW-0716">Sensory transduction</keyword>
<dbReference type="Gene3D" id="1.20.1070.10">
    <property type="entry name" value="Rhodopsin 7-helix transmembrane proteins"/>
    <property type="match status" value="1"/>
</dbReference>
<keyword evidence="4 13" id="KW-1133">Transmembrane helix</keyword>
<keyword evidence="9 11" id="KW-0807">Transducer</keyword>
<evidence type="ECO:0000256" key="13">
    <source>
        <dbReference type="SAM" id="Phobius"/>
    </source>
</evidence>
<dbReference type="PRINTS" id="PR00237">
    <property type="entry name" value="GPCRRHODOPSN"/>
</dbReference>
<organism evidence="15 16">
    <name type="scientific">Culex pipiens pipiens</name>
    <name type="common">Northern house mosquito</name>
    <dbReference type="NCBI Taxonomy" id="38569"/>
    <lineage>
        <taxon>Eukaryota</taxon>
        <taxon>Metazoa</taxon>
        <taxon>Ecdysozoa</taxon>
        <taxon>Arthropoda</taxon>
        <taxon>Hexapoda</taxon>
        <taxon>Insecta</taxon>
        <taxon>Pterygota</taxon>
        <taxon>Neoptera</taxon>
        <taxon>Endopterygota</taxon>
        <taxon>Diptera</taxon>
        <taxon>Nematocera</taxon>
        <taxon>Culicoidea</taxon>
        <taxon>Culicidae</taxon>
        <taxon>Culicinae</taxon>
        <taxon>Culicini</taxon>
        <taxon>Culex</taxon>
        <taxon>Culex</taxon>
    </lineage>
</organism>
<accession>A0ABD1CHX6</accession>
<evidence type="ECO:0000256" key="1">
    <source>
        <dbReference type="ARBA" id="ARBA00004141"/>
    </source>
</evidence>
<feature type="domain" description="G-protein coupled receptors family 1 profile" evidence="14">
    <location>
        <begin position="95"/>
        <end position="342"/>
    </location>
</feature>
<feature type="transmembrane region" description="Helical" evidence="13">
    <location>
        <begin position="324"/>
        <end position="345"/>
    </location>
</feature>
<feature type="compositionally biased region" description="Low complexity" evidence="12">
    <location>
        <begin position="12"/>
        <end position="35"/>
    </location>
</feature>
<dbReference type="AlphaFoldDB" id="A0ABD1CHX6"/>
<evidence type="ECO:0000256" key="6">
    <source>
        <dbReference type="ARBA" id="ARBA00023136"/>
    </source>
</evidence>
<sequence length="485" mass="52791">MLANLGVATAVTTASPTGSSPTGTSSAATSATSPSNVSGHNVGGFLMPVIIVATGTTTTIVPGPDQWPPGDLMPPWAYVATAVVLFFIGFFGFFLNLFVIALMCKEVQLWTPMNIILLNLVCSDFSVSIVGNPFTLSSAISHRWLFGRKLCVAYGFFMSLLGITSITTLTVLSYERFYLISRPFSSRSLSRRGALGAVLLIWCYSFALTSPPLFGWGAYVSEAANISCSVNWETQTLNATTYIIYLFVFGLVVPLTIIVYSYTNIIVNMKKNAARVGRINRAEKRVTTMVAVMVIAFMVAWTPYSVFALMEQFGPPDVIGPGLAVLPALIAKSSICYNPIIYVGMNTQFRAAFNRVRNHDPGDLANTTTNQKELTRSSRDVAVDCSFDFCRKKNRLKMKIHNSIHRSAAIKAGRPPSPHSESERSSSGATQERSTRVQTMLNTTVDSRSISGSTAKLMKSDFELSVINSGKSILIKSNTFRSNLV</sequence>
<evidence type="ECO:0000256" key="11">
    <source>
        <dbReference type="RuleBase" id="RU000688"/>
    </source>
</evidence>
<evidence type="ECO:0000313" key="16">
    <source>
        <dbReference type="Proteomes" id="UP001562425"/>
    </source>
</evidence>
<dbReference type="Proteomes" id="UP001562425">
    <property type="component" value="Unassembled WGS sequence"/>
</dbReference>
<evidence type="ECO:0000256" key="4">
    <source>
        <dbReference type="ARBA" id="ARBA00022989"/>
    </source>
</evidence>
<feature type="transmembrane region" description="Helical" evidence="13">
    <location>
        <begin position="116"/>
        <end position="140"/>
    </location>
</feature>
<evidence type="ECO:0000256" key="3">
    <source>
        <dbReference type="ARBA" id="ARBA00022692"/>
    </source>
</evidence>
<gene>
    <name evidence="15" type="ORF">pipiens_004562</name>
</gene>
<keyword evidence="6 13" id="KW-0472">Membrane</keyword>
<feature type="transmembrane region" description="Helical" evidence="13">
    <location>
        <begin position="152"/>
        <end position="172"/>
    </location>
</feature>
<evidence type="ECO:0000256" key="2">
    <source>
        <dbReference type="ARBA" id="ARBA00010663"/>
    </source>
</evidence>
<dbReference type="PROSITE" id="PS00237">
    <property type="entry name" value="G_PROTEIN_RECEP_F1_1"/>
    <property type="match status" value="1"/>
</dbReference>
<feature type="transmembrane region" description="Helical" evidence="13">
    <location>
        <begin position="242"/>
        <end position="265"/>
    </location>
</feature>
<name>A0ABD1CHX6_CULPP</name>
<dbReference type="CDD" id="cd14969">
    <property type="entry name" value="7tmA_Opsins_type2_animals"/>
    <property type="match status" value="1"/>
</dbReference>
<keyword evidence="7 11" id="KW-0675">Receptor</keyword>
<dbReference type="GO" id="GO:0016020">
    <property type="term" value="C:membrane"/>
    <property type="evidence" value="ECO:0007669"/>
    <property type="project" value="UniProtKB-SubCell"/>
</dbReference>
<keyword evidence="8" id="KW-0325">Glycoprotein</keyword>
<evidence type="ECO:0000259" key="14">
    <source>
        <dbReference type="PROSITE" id="PS50262"/>
    </source>
</evidence>
<evidence type="ECO:0000256" key="8">
    <source>
        <dbReference type="ARBA" id="ARBA00023180"/>
    </source>
</evidence>
<evidence type="ECO:0000313" key="15">
    <source>
        <dbReference type="EMBL" id="KAL1375900.1"/>
    </source>
</evidence>
<dbReference type="EMBL" id="JBEHCU010012103">
    <property type="protein sequence ID" value="KAL1375900.1"/>
    <property type="molecule type" value="Genomic_DNA"/>
</dbReference>
<dbReference type="InterPro" id="IPR017452">
    <property type="entry name" value="GPCR_Rhodpsn_7TM"/>
</dbReference>
<comment type="caution">
    <text evidence="15">The sequence shown here is derived from an EMBL/GenBank/DDBJ whole genome shotgun (WGS) entry which is preliminary data.</text>
</comment>
<dbReference type="GO" id="GO:0007601">
    <property type="term" value="P:visual perception"/>
    <property type="evidence" value="ECO:0007669"/>
    <property type="project" value="UniProtKB-KW"/>
</dbReference>